<evidence type="ECO:0000256" key="5">
    <source>
        <dbReference type="ARBA" id="ARBA00022989"/>
    </source>
</evidence>
<evidence type="ECO:0000256" key="2">
    <source>
        <dbReference type="ARBA" id="ARBA00022448"/>
    </source>
</evidence>
<name>A0ABU0IVH7_9CAUL</name>
<feature type="transmembrane region" description="Helical" evidence="7">
    <location>
        <begin position="122"/>
        <end position="139"/>
    </location>
</feature>
<dbReference type="EMBL" id="JAUSVS010000009">
    <property type="protein sequence ID" value="MDQ0466010.1"/>
    <property type="molecule type" value="Genomic_DNA"/>
</dbReference>
<feature type="transmembrane region" description="Helical" evidence="7">
    <location>
        <begin position="160"/>
        <end position="182"/>
    </location>
</feature>
<organism evidence="8 9">
    <name type="scientific">Caulobacter ginsengisoli</name>
    <dbReference type="NCBI Taxonomy" id="400775"/>
    <lineage>
        <taxon>Bacteria</taxon>
        <taxon>Pseudomonadati</taxon>
        <taxon>Pseudomonadota</taxon>
        <taxon>Alphaproteobacteria</taxon>
        <taxon>Caulobacterales</taxon>
        <taxon>Caulobacteraceae</taxon>
        <taxon>Caulobacter</taxon>
    </lineage>
</organism>
<dbReference type="InterPro" id="IPR010290">
    <property type="entry name" value="TM_effector"/>
</dbReference>
<feature type="transmembrane region" description="Helical" evidence="7">
    <location>
        <begin position="96"/>
        <end position="116"/>
    </location>
</feature>
<protein>
    <submittedName>
        <fullName evidence="8">MFS family permease</fullName>
    </submittedName>
</protein>
<comment type="caution">
    <text evidence="8">The sequence shown here is derived from an EMBL/GenBank/DDBJ whole genome shotgun (WGS) entry which is preliminary data.</text>
</comment>
<feature type="transmembrane region" description="Helical" evidence="7">
    <location>
        <begin position="236"/>
        <end position="261"/>
    </location>
</feature>
<evidence type="ECO:0000313" key="8">
    <source>
        <dbReference type="EMBL" id="MDQ0466010.1"/>
    </source>
</evidence>
<sequence length="420" mass="44476">MTSPTLDSPEQPSTTRELLTHRNFVLYWLSRWTAVLAVQIEAVTLNWQVYEIARRTMDVKPAALMVSLLGLVTFLPVLLLFLPAGENADRRNRRRILIVCYLVEIAVAGVLLAVTWRGLANVPVLLAIAAAFGAARAFFGPASSAMAPMLVPRCLLPRAIAASSLAWQTGSVVGPLIGGFLVAVSPTVAYSGSLALYIVAVSTMFFINANTSPVVQAGSRWALMKEGLAYVWRTKIVFGSISLDLAAVILGGVTLLLPAFAKDVLQIGPHGFGMLRAAPGVGAAAVALWLAARPIHRHAGRAMFAGVAVYGLATLVFAVSKWLPLSLLALALLGAGDMVSVYVRQTLVQLVTPDHMRGRVATVSGLFIGASNELGEFESGIVARFLGVVGAGIFGGVGALVVTGLWARLFPDLRKADRLA</sequence>
<dbReference type="Pfam" id="PF05977">
    <property type="entry name" value="MFS_3"/>
    <property type="match status" value="1"/>
</dbReference>
<evidence type="ECO:0000256" key="7">
    <source>
        <dbReference type="SAM" id="Phobius"/>
    </source>
</evidence>
<feature type="transmembrane region" description="Helical" evidence="7">
    <location>
        <begin position="381"/>
        <end position="407"/>
    </location>
</feature>
<gene>
    <name evidence="8" type="ORF">QO010_003803</name>
</gene>
<dbReference type="SUPFAM" id="SSF103473">
    <property type="entry name" value="MFS general substrate transporter"/>
    <property type="match status" value="1"/>
</dbReference>
<feature type="transmembrane region" description="Helical" evidence="7">
    <location>
        <begin position="304"/>
        <end position="323"/>
    </location>
</feature>
<comment type="subcellular location">
    <subcellularLocation>
        <location evidence="1">Cell membrane</location>
        <topology evidence="1">Multi-pass membrane protein</topology>
    </subcellularLocation>
</comment>
<dbReference type="PANTHER" id="PTHR23513">
    <property type="entry name" value="INTEGRAL MEMBRANE EFFLUX PROTEIN-RELATED"/>
    <property type="match status" value="1"/>
</dbReference>
<evidence type="ECO:0000256" key="3">
    <source>
        <dbReference type="ARBA" id="ARBA00022475"/>
    </source>
</evidence>
<dbReference type="PANTHER" id="PTHR23513:SF9">
    <property type="entry name" value="ENTEROBACTIN EXPORTER ENTS"/>
    <property type="match status" value="1"/>
</dbReference>
<keyword evidence="2" id="KW-0813">Transport</keyword>
<accession>A0ABU0IVH7</accession>
<dbReference type="Proteomes" id="UP001228905">
    <property type="component" value="Unassembled WGS sequence"/>
</dbReference>
<dbReference type="RefSeq" id="WP_307351795.1">
    <property type="nucleotide sequence ID" value="NZ_JAUSVS010000009.1"/>
</dbReference>
<evidence type="ECO:0000256" key="6">
    <source>
        <dbReference type="ARBA" id="ARBA00023136"/>
    </source>
</evidence>
<evidence type="ECO:0000256" key="1">
    <source>
        <dbReference type="ARBA" id="ARBA00004651"/>
    </source>
</evidence>
<feature type="transmembrane region" description="Helical" evidence="7">
    <location>
        <begin position="194"/>
        <end position="215"/>
    </location>
</feature>
<evidence type="ECO:0000313" key="9">
    <source>
        <dbReference type="Proteomes" id="UP001228905"/>
    </source>
</evidence>
<dbReference type="InterPro" id="IPR036259">
    <property type="entry name" value="MFS_trans_sf"/>
</dbReference>
<keyword evidence="3" id="KW-1003">Cell membrane</keyword>
<feature type="transmembrane region" description="Helical" evidence="7">
    <location>
        <begin position="62"/>
        <end position="84"/>
    </location>
</feature>
<reference evidence="8 9" key="1">
    <citation type="submission" date="2023-07" db="EMBL/GenBank/DDBJ databases">
        <title>Genomic Encyclopedia of Type Strains, Phase IV (KMG-IV): sequencing the most valuable type-strain genomes for metagenomic binning, comparative biology and taxonomic classification.</title>
        <authorList>
            <person name="Goeker M."/>
        </authorList>
    </citation>
    <scope>NUCLEOTIDE SEQUENCE [LARGE SCALE GENOMIC DNA]</scope>
    <source>
        <strain evidence="8 9">DSM 18695</strain>
    </source>
</reference>
<dbReference type="CDD" id="cd06173">
    <property type="entry name" value="MFS_MefA_like"/>
    <property type="match status" value="1"/>
</dbReference>
<keyword evidence="4 7" id="KW-0812">Transmembrane</keyword>
<proteinExistence type="predicted"/>
<keyword evidence="6 7" id="KW-0472">Membrane</keyword>
<keyword evidence="9" id="KW-1185">Reference proteome</keyword>
<feature type="transmembrane region" description="Helical" evidence="7">
    <location>
        <begin position="273"/>
        <end position="292"/>
    </location>
</feature>
<keyword evidence="5 7" id="KW-1133">Transmembrane helix</keyword>
<evidence type="ECO:0000256" key="4">
    <source>
        <dbReference type="ARBA" id="ARBA00022692"/>
    </source>
</evidence>
<dbReference type="Gene3D" id="1.20.1250.20">
    <property type="entry name" value="MFS general substrate transporter like domains"/>
    <property type="match status" value="1"/>
</dbReference>